<evidence type="ECO:0000256" key="11">
    <source>
        <dbReference type="HAMAP-Rule" id="MF_01633"/>
    </source>
</evidence>
<comment type="similarity">
    <text evidence="8 11">Belongs to the QueC family.</text>
</comment>
<comment type="catalytic activity">
    <reaction evidence="10 11">
        <text>7-carboxy-7-carbaguanine + NH4(+) + 2 ATP = 7-cyano-7-carbaguanine + 2 AMP + 2 diphosphate + 2 H(+)</text>
        <dbReference type="Rhea" id="RHEA:27982"/>
        <dbReference type="ChEBI" id="CHEBI:15378"/>
        <dbReference type="ChEBI" id="CHEBI:28938"/>
        <dbReference type="ChEBI" id="CHEBI:30616"/>
        <dbReference type="ChEBI" id="CHEBI:33019"/>
        <dbReference type="ChEBI" id="CHEBI:45075"/>
        <dbReference type="ChEBI" id="CHEBI:61036"/>
        <dbReference type="ChEBI" id="CHEBI:456215"/>
        <dbReference type="EC" id="6.3.4.20"/>
    </reaction>
</comment>
<comment type="cofactor">
    <cofactor evidence="11">
        <name>Zn(2+)</name>
        <dbReference type="ChEBI" id="CHEBI:29105"/>
    </cofactor>
    <text evidence="11">Binds 1 zinc ion per subunit.</text>
</comment>
<accession>A0A5M6DDH0</accession>
<feature type="binding site" evidence="11">
    <location>
        <position position="215"/>
    </location>
    <ligand>
        <name>Zn(2+)</name>
        <dbReference type="ChEBI" id="CHEBI:29105"/>
    </ligand>
</feature>
<comment type="pathway">
    <text evidence="1 11">Purine metabolism; 7-cyano-7-deazaguanine biosynthesis.</text>
</comment>
<keyword evidence="5 11" id="KW-0671">Queuosine biosynthesis</keyword>
<feature type="binding site" evidence="11">
    <location>
        <begin position="21"/>
        <end position="31"/>
    </location>
    <ligand>
        <name>ATP</name>
        <dbReference type="ChEBI" id="CHEBI:30616"/>
    </ligand>
</feature>
<evidence type="ECO:0000256" key="5">
    <source>
        <dbReference type="ARBA" id="ARBA00022785"/>
    </source>
</evidence>
<dbReference type="GO" id="GO:0008270">
    <property type="term" value="F:zinc ion binding"/>
    <property type="evidence" value="ECO:0007669"/>
    <property type="project" value="UniProtKB-UniRule"/>
</dbReference>
<comment type="caution">
    <text evidence="12">The sequence shown here is derived from an EMBL/GenBank/DDBJ whole genome shotgun (WGS) entry which is preliminary data.</text>
</comment>
<proteinExistence type="inferred from homology"/>
<evidence type="ECO:0000256" key="2">
    <source>
        <dbReference type="ARBA" id="ARBA00022598"/>
    </source>
</evidence>
<dbReference type="NCBIfam" id="TIGR00364">
    <property type="entry name" value="7-cyano-7-deazaguanine synthase QueC"/>
    <property type="match status" value="1"/>
</dbReference>
<dbReference type="EC" id="6.3.4.20" evidence="9 11"/>
<dbReference type="Proteomes" id="UP000324479">
    <property type="component" value="Unassembled WGS sequence"/>
</dbReference>
<evidence type="ECO:0000256" key="1">
    <source>
        <dbReference type="ARBA" id="ARBA00005061"/>
    </source>
</evidence>
<dbReference type="CDD" id="cd01995">
    <property type="entry name" value="QueC-like"/>
    <property type="match status" value="1"/>
</dbReference>
<dbReference type="HAMAP" id="MF_01633">
    <property type="entry name" value="QueC"/>
    <property type="match status" value="1"/>
</dbReference>
<evidence type="ECO:0000256" key="9">
    <source>
        <dbReference type="ARBA" id="ARBA00039149"/>
    </source>
</evidence>
<feature type="binding site" evidence="11">
    <location>
        <position position="218"/>
    </location>
    <ligand>
        <name>Zn(2+)</name>
        <dbReference type="ChEBI" id="CHEBI:29105"/>
    </ligand>
</feature>
<dbReference type="GO" id="GO:0016879">
    <property type="term" value="F:ligase activity, forming carbon-nitrogen bonds"/>
    <property type="evidence" value="ECO:0007669"/>
    <property type="project" value="UniProtKB-UniRule"/>
</dbReference>
<evidence type="ECO:0000256" key="3">
    <source>
        <dbReference type="ARBA" id="ARBA00022723"/>
    </source>
</evidence>
<feature type="binding site" evidence="11">
    <location>
        <position position="205"/>
    </location>
    <ligand>
        <name>Zn(2+)</name>
        <dbReference type="ChEBI" id="CHEBI:29105"/>
    </ligand>
</feature>
<dbReference type="Gene3D" id="3.40.50.620">
    <property type="entry name" value="HUPs"/>
    <property type="match status" value="1"/>
</dbReference>
<name>A0A5M6DDH0_9BACT</name>
<organism evidence="12 13">
    <name type="scientific">Roseiconus nitratireducens</name>
    <dbReference type="NCBI Taxonomy" id="2605748"/>
    <lineage>
        <taxon>Bacteria</taxon>
        <taxon>Pseudomonadati</taxon>
        <taxon>Planctomycetota</taxon>
        <taxon>Planctomycetia</taxon>
        <taxon>Pirellulales</taxon>
        <taxon>Pirellulaceae</taxon>
        <taxon>Roseiconus</taxon>
    </lineage>
</organism>
<gene>
    <name evidence="11 12" type="primary">queC</name>
    <name evidence="12" type="ORF">FYK55_08955</name>
</gene>
<dbReference type="UniPathway" id="UPA00391"/>
<evidence type="ECO:0000256" key="7">
    <source>
        <dbReference type="ARBA" id="ARBA00022840"/>
    </source>
</evidence>
<evidence type="ECO:0000313" key="12">
    <source>
        <dbReference type="EMBL" id="KAA5544450.1"/>
    </source>
</evidence>
<evidence type="ECO:0000256" key="6">
    <source>
        <dbReference type="ARBA" id="ARBA00022833"/>
    </source>
</evidence>
<protein>
    <recommendedName>
        <fullName evidence="9 11">7-cyano-7-deazaguanine synthase</fullName>
        <ecNumber evidence="9 11">6.3.4.20</ecNumber>
    </recommendedName>
    <alternativeName>
        <fullName evidence="11">7-cyano-7-carbaguanine synthase</fullName>
    </alternativeName>
    <alternativeName>
        <fullName evidence="11">PreQ(0) synthase</fullName>
    </alternativeName>
    <alternativeName>
        <fullName evidence="11">Queuosine biosynthesis protein QueC</fullName>
    </alternativeName>
</protein>
<dbReference type="EMBL" id="VWOX01000004">
    <property type="protein sequence ID" value="KAA5544450.1"/>
    <property type="molecule type" value="Genomic_DNA"/>
</dbReference>
<dbReference type="AlphaFoldDB" id="A0A5M6DDH0"/>
<dbReference type="InterPro" id="IPR018317">
    <property type="entry name" value="QueC"/>
</dbReference>
<dbReference type="PIRSF" id="PIRSF006293">
    <property type="entry name" value="ExsB"/>
    <property type="match status" value="1"/>
</dbReference>
<keyword evidence="4 11" id="KW-0547">Nucleotide-binding</keyword>
<evidence type="ECO:0000256" key="8">
    <source>
        <dbReference type="ARBA" id="ARBA00037993"/>
    </source>
</evidence>
<dbReference type="GO" id="GO:0005524">
    <property type="term" value="F:ATP binding"/>
    <property type="evidence" value="ECO:0007669"/>
    <property type="project" value="UniProtKB-UniRule"/>
</dbReference>
<sequence>MEEIVTQESEQAAGAPAVVLLSGGLDSTTCLAIAREQGFTVHAISFRYGQRHEYELERATALAEQFQAASHRIVDINLSQFGGSALTDPALVVPKNESADRIGTDIPITYVPARNTVFLSLALALAETLDCTDLFIGVNALDYSGYPDCRPEYIAAFEKMANLATRNGVAGRSLTIHAPLIDLTKAQIIAKGIALGVDYSKTLSCYDPLPGGRPCGQCDACLLRQKGFDENHLTDPAIGPAPDA</sequence>
<comment type="function">
    <text evidence="11">Catalyzes the ATP-dependent conversion of 7-carboxy-7-deazaguanine (CDG) to 7-cyano-7-deazaguanine (preQ(0)).</text>
</comment>
<dbReference type="SUPFAM" id="SSF52402">
    <property type="entry name" value="Adenine nucleotide alpha hydrolases-like"/>
    <property type="match status" value="1"/>
</dbReference>
<keyword evidence="2 11" id="KW-0436">Ligase</keyword>
<keyword evidence="7 11" id="KW-0067">ATP-binding</keyword>
<keyword evidence="3 11" id="KW-0479">Metal-binding</keyword>
<dbReference type="GO" id="GO:0008616">
    <property type="term" value="P:tRNA queuosine(34) biosynthetic process"/>
    <property type="evidence" value="ECO:0007669"/>
    <property type="project" value="UniProtKB-UniRule"/>
</dbReference>
<evidence type="ECO:0000313" key="13">
    <source>
        <dbReference type="Proteomes" id="UP000324479"/>
    </source>
</evidence>
<feature type="binding site" evidence="11">
    <location>
        <position position="221"/>
    </location>
    <ligand>
        <name>Zn(2+)</name>
        <dbReference type="ChEBI" id="CHEBI:29105"/>
    </ligand>
</feature>
<reference evidence="12 13" key="1">
    <citation type="submission" date="2019-08" db="EMBL/GenBank/DDBJ databases">
        <authorList>
            <person name="Dhanesh K."/>
            <person name="Kumar G."/>
            <person name="Sasikala C."/>
            <person name="Venkata Ramana C."/>
        </authorList>
    </citation>
    <scope>NUCLEOTIDE SEQUENCE [LARGE SCALE GENOMIC DNA]</scope>
    <source>
        <strain evidence="12 13">JC645</strain>
    </source>
</reference>
<keyword evidence="13" id="KW-1185">Reference proteome</keyword>
<evidence type="ECO:0000256" key="4">
    <source>
        <dbReference type="ARBA" id="ARBA00022741"/>
    </source>
</evidence>
<keyword evidence="6 11" id="KW-0862">Zinc</keyword>
<dbReference type="InterPro" id="IPR014729">
    <property type="entry name" value="Rossmann-like_a/b/a_fold"/>
</dbReference>
<dbReference type="PANTHER" id="PTHR42914">
    <property type="entry name" value="7-CYANO-7-DEAZAGUANINE SYNTHASE"/>
    <property type="match status" value="1"/>
</dbReference>
<dbReference type="PANTHER" id="PTHR42914:SF1">
    <property type="entry name" value="7-CYANO-7-DEAZAGUANINE SYNTHASE"/>
    <property type="match status" value="1"/>
</dbReference>
<dbReference type="Pfam" id="PF06508">
    <property type="entry name" value="QueC"/>
    <property type="match status" value="1"/>
</dbReference>
<evidence type="ECO:0000256" key="10">
    <source>
        <dbReference type="ARBA" id="ARBA00047890"/>
    </source>
</evidence>